<dbReference type="FunFam" id="1.20.120.1910:FF:000005">
    <property type="entry name" value="Cysteine-tRNA ligase, putative"/>
    <property type="match status" value="1"/>
</dbReference>
<evidence type="ECO:0000256" key="6">
    <source>
        <dbReference type="ARBA" id="ARBA00022598"/>
    </source>
</evidence>
<dbReference type="InterPro" id="IPR009080">
    <property type="entry name" value="tRNAsynth_Ia_anticodon-bd"/>
</dbReference>
<accession>A0A4R0RK34</accession>
<gene>
    <name evidence="17" type="ORF">EIP91_011874</name>
</gene>
<keyword evidence="12" id="KW-0030">Aminoacyl-tRNA synthetase</keyword>
<evidence type="ECO:0000259" key="16">
    <source>
        <dbReference type="PROSITE" id="PS51767"/>
    </source>
</evidence>
<evidence type="ECO:0000256" key="13">
    <source>
        <dbReference type="ARBA" id="ARBA00031499"/>
    </source>
</evidence>
<dbReference type="GO" id="GO:0004817">
    <property type="term" value="F:cysteine-tRNA ligase activity"/>
    <property type="evidence" value="ECO:0007669"/>
    <property type="project" value="UniProtKB-EC"/>
</dbReference>
<feature type="region of interest" description="Disordered" evidence="14">
    <location>
        <begin position="1257"/>
        <end position="1277"/>
    </location>
</feature>
<keyword evidence="9" id="KW-0862">Zinc</keyword>
<evidence type="ECO:0000256" key="7">
    <source>
        <dbReference type="ARBA" id="ARBA00022723"/>
    </source>
</evidence>
<evidence type="ECO:0000256" key="9">
    <source>
        <dbReference type="ARBA" id="ARBA00022833"/>
    </source>
</evidence>
<dbReference type="Pfam" id="PF09190">
    <property type="entry name" value="DALR_2"/>
    <property type="match status" value="1"/>
</dbReference>
<dbReference type="OrthoDB" id="438179at2759"/>
<dbReference type="GO" id="GO:0005524">
    <property type="term" value="F:ATP binding"/>
    <property type="evidence" value="ECO:0007669"/>
    <property type="project" value="UniProtKB-KW"/>
</dbReference>
<protein>
    <recommendedName>
        <fullName evidence="4">cysteine--tRNA ligase</fullName>
        <ecNumber evidence="4">6.1.1.16</ecNumber>
    </recommendedName>
    <alternativeName>
        <fullName evidence="13">Cysteinyl-tRNA synthetase</fullName>
    </alternativeName>
</protein>
<dbReference type="PRINTS" id="PR00983">
    <property type="entry name" value="TRNASYNTHCYS"/>
</dbReference>
<dbReference type="Gene3D" id="2.40.70.10">
    <property type="entry name" value="Acid Proteases"/>
    <property type="match status" value="1"/>
</dbReference>
<comment type="caution">
    <text evidence="17">The sequence shown here is derived from an EMBL/GenBank/DDBJ whole genome shotgun (WGS) entry which is preliminary data.</text>
</comment>
<dbReference type="SMART" id="SM00840">
    <property type="entry name" value="DALR_2"/>
    <property type="match status" value="1"/>
</dbReference>
<dbReference type="PROSITE" id="PS51767">
    <property type="entry name" value="PEPTIDASE_A1"/>
    <property type="match status" value="1"/>
</dbReference>
<dbReference type="InterPro" id="IPR032678">
    <property type="entry name" value="tRNA-synt_1_cat_dom"/>
</dbReference>
<dbReference type="InterPro" id="IPR015273">
    <property type="entry name" value="Cys-tRNA-synt_Ia_DALR"/>
</dbReference>
<sequence length="1436" mass="157866">MARISFALIALSLALASQAFEIPPTLQYAKRDLDVLEDGVVFSGPNQDNLFVAITVGDSVVPVQLDIESSDLWIAGNLNQTDYQSVSTHTSQPATPVSARIGLAGANITHQLYYTSQAPQGWPSPLASMDTYGRMGLGSTAGSQLVKDANDGSHSLIDKLILQEGTNPFITLLVSPLETDKGNPISFNGFLTAGTTVDLTNVFGVSADRLSAMGIPVLSKVTNQPVLGISGPNNTFLMDDILVAGKALNLKSASSSASPQPVAKLSTTNPYIVVPKSVVDAVYAGVPGASYSSGDGLYTVPCTAEVDVTIVIAGVSYPLSPLDVIATQPGSSQCVGTFQASDGSSSSSSTDYDVLMGLPFLRNAYTLYGYMQATGNALSQPYYQFLPTTVPADSHALFVQVRSPAPAPVPEPATYTTWTTVTQTPTTTVWVNPPTGGASPPSGDQSLLAGSLADNNSDDDKNFPNGGIGDQLRHCLPAIIVLLVLLGLTAIGTTLYCVLARRRQRKAGPPSAYRTLHTAEAAEPSRTRPRLHYPLPDKNKNMSVQQPAWKVPVRKTEAPVLKVYNSLTRSKTEFVPSDGNHVKWYNCGPTVYDASHMGHARNYVTQDILRRIMTDYFGYDVHFVMNITDIDDKIILRARQNHLVESYRAKQTALTTELLTYTTTAWQDHVQSKVSKGLADSDKPQAGKEREAWVRLIPLFRSEDKTWKQECLRRDEKFDMHFTAASRTYDAILEAEAHLKDGSSGTEFAHKLIDESKDVLAIALDKKDGSSVTDHSIFRSTAAYWEGQFFNDMRRLRIRDPDTLTRVTEYVPEIVSFVEGIVNNGYGYAVDGSVYFDTRAFDKADNHDYAKLEPWSKGNRELLEEGEGALSVTTGRRSAADFALWKASKPGEPSWPSPWGPGRPGWHIECSVMASAVLGDNMDIHSGGIDLAFPHHDNEMAQSEAYHECPAWVNYFLHTGHLHIEGLKMSKSLKNFITIDEILQKYSARQLRLAFLTQLWNSRSDFSDSLMTGEVRNIEATLNNFFTVVKALISQARADGPSTEGRHRYGEAERELTDRFHQTQAAFRAALCDSFNTPEALNVLRDLVSRANVYINSRGASLDVSVLERIARWAGQMLRMFGLGEGESSEIGWGQEVSEGESAVNREDILMPYLRTLSAFRDGVRKLAIAKGDGALKEILALSDRLRDADLVPLGVALDDQEDGKALVKLVPPAELIRARDEKRAQAEAKAAKKAAAVEAERQKKLVKLEKGRVPPQELFKPPNVSENKYQSWDENGVPLTDEEGKELSKSAAKKVVKMFILSLWYSFRRLRALGQHQQFSIRKIDTPPGPVACSHQQFSDLFEPQFVVLVESTQYKAIQIEDSNHDIVLAILPNDKGANNFTLGFSVAGDMSGIGFHVWYQLRLTLNERACAHTTRFTRCNINELTCRFPAEWAQ</sequence>
<evidence type="ECO:0000313" key="17">
    <source>
        <dbReference type="EMBL" id="TCD67876.1"/>
    </source>
</evidence>
<keyword evidence="5" id="KW-0963">Cytoplasm</keyword>
<feature type="region of interest" description="Disordered" evidence="14">
    <location>
        <begin position="507"/>
        <end position="539"/>
    </location>
</feature>
<dbReference type="SUPFAM" id="SSF47323">
    <property type="entry name" value="Anticodon-binding domain of a subclass of class I aminoacyl-tRNA synthetases"/>
    <property type="match status" value="1"/>
</dbReference>
<dbReference type="Pfam" id="PF01406">
    <property type="entry name" value="tRNA-synt_1e"/>
    <property type="match status" value="1"/>
</dbReference>
<keyword evidence="15" id="KW-0732">Signal</keyword>
<keyword evidence="8" id="KW-0547">Nucleotide-binding</keyword>
<evidence type="ECO:0000256" key="5">
    <source>
        <dbReference type="ARBA" id="ARBA00022490"/>
    </source>
</evidence>
<dbReference type="InterPro" id="IPR024909">
    <property type="entry name" value="Cys-tRNA/MSH_ligase"/>
</dbReference>
<dbReference type="InterPro" id="IPR014729">
    <property type="entry name" value="Rossmann-like_a/b/a_fold"/>
</dbReference>
<dbReference type="Proteomes" id="UP000292702">
    <property type="component" value="Unassembled WGS sequence"/>
</dbReference>
<dbReference type="Gene3D" id="1.20.120.1910">
    <property type="entry name" value="Cysteine-tRNA ligase, C-terminal anti-codon recognition domain"/>
    <property type="match status" value="1"/>
</dbReference>
<dbReference type="Gene3D" id="3.40.50.620">
    <property type="entry name" value="HUPs"/>
    <property type="match status" value="2"/>
</dbReference>
<evidence type="ECO:0000256" key="3">
    <source>
        <dbReference type="ARBA" id="ARBA00005594"/>
    </source>
</evidence>
<dbReference type="SUPFAM" id="SSF50630">
    <property type="entry name" value="Acid proteases"/>
    <property type="match status" value="1"/>
</dbReference>
<keyword evidence="10" id="KW-0067">ATP-binding</keyword>
<evidence type="ECO:0000256" key="8">
    <source>
        <dbReference type="ARBA" id="ARBA00022741"/>
    </source>
</evidence>
<evidence type="ECO:0000256" key="1">
    <source>
        <dbReference type="ARBA" id="ARBA00001947"/>
    </source>
</evidence>
<dbReference type="EMBL" id="RWJN01000083">
    <property type="protein sequence ID" value="TCD67876.1"/>
    <property type="molecule type" value="Genomic_DNA"/>
</dbReference>
<feature type="chain" id="PRO_5020458281" description="cysteine--tRNA ligase" evidence="15">
    <location>
        <begin position="20"/>
        <end position="1436"/>
    </location>
</feature>
<evidence type="ECO:0000256" key="14">
    <source>
        <dbReference type="SAM" id="MobiDB-lite"/>
    </source>
</evidence>
<organism evidence="17 18">
    <name type="scientific">Steccherinum ochraceum</name>
    <dbReference type="NCBI Taxonomy" id="92696"/>
    <lineage>
        <taxon>Eukaryota</taxon>
        <taxon>Fungi</taxon>
        <taxon>Dikarya</taxon>
        <taxon>Basidiomycota</taxon>
        <taxon>Agaricomycotina</taxon>
        <taxon>Agaricomycetes</taxon>
        <taxon>Polyporales</taxon>
        <taxon>Steccherinaceae</taxon>
        <taxon>Steccherinum</taxon>
    </lineage>
</organism>
<comment type="subcellular location">
    <subcellularLocation>
        <location evidence="2">Cytoplasm</location>
    </subcellularLocation>
</comment>
<keyword evidence="6" id="KW-0436">Ligase</keyword>
<comment type="similarity">
    <text evidence="3">Belongs to the class-I aminoacyl-tRNA synthetase family.</text>
</comment>
<evidence type="ECO:0000256" key="15">
    <source>
        <dbReference type="SAM" id="SignalP"/>
    </source>
</evidence>
<dbReference type="GO" id="GO:0005737">
    <property type="term" value="C:cytoplasm"/>
    <property type="evidence" value="ECO:0007669"/>
    <property type="project" value="UniProtKB-SubCell"/>
</dbReference>
<feature type="domain" description="Peptidase A1" evidence="16">
    <location>
        <begin position="50"/>
        <end position="379"/>
    </location>
</feature>
<reference evidence="17 18" key="1">
    <citation type="submission" date="2018-11" db="EMBL/GenBank/DDBJ databases">
        <title>Genome assembly of Steccherinum ochraceum LE-BIN_3174, the white-rot fungus of the Steccherinaceae family (The Residual Polyporoid clade, Polyporales, Basidiomycota).</title>
        <authorList>
            <person name="Fedorova T.V."/>
            <person name="Glazunova O.A."/>
            <person name="Landesman E.O."/>
            <person name="Moiseenko K.V."/>
            <person name="Psurtseva N.V."/>
            <person name="Savinova O.S."/>
            <person name="Shakhova N.V."/>
            <person name="Tyazhelova T.V."/>
            <person name="Vasina D.V."/>
        </authorList>
    </citation>
    <scope>NUCLEOTIDE SEQUENCE [LARGE SCALE GENOMIC DNA]</scope>
    <source>
        <strain evidence="17 18">LE-BIN_3174</strain>
    </source>
</reference>
<keyword evidence="7" id="KW-0479">Metal-binding</keyword>
<dbReference type="SUPFAM" id="SSF52374">
    <property type="entry name" value="Nucleotidylyl transferase"/>
    <property type="match status" value="1"/>
</dbReference>
<dbReference type="InterPro" id="IPR033121">
    <property type="entry name" value="PEPTIDASE_A1"/>
</dbReference>
<dbReference type="EC" id="6.1.1.16" evidence="4"/>
<dbReference type="InterPro" id="IPR015803">
    <property type="entry name" value="Cys-tRNA-ligase"/>
</dbReference>
<dbReference type="GO" id="GO:0046872">
    <property type="term" value="F:metal ion binding"/>
    <property type="evidence" value="ECO:0007669"/>
    <property type="project" value="UniProtKB-KW"/>
</dbReference>
<evidence type="ECO:0000256" key="10">
    <source>
        <dbReference type="ARBA" id="ARBA00022840"/>
    </source>
</evidence>
<evidence type="ECO:0000256" key="4">
    <source>
        <dbReference type="ARBA" id="ARBA00012832"/>
    </source>
</evidence>
<dbReference type="HAMAP" id="MF_00041">
    <property type="entry name" value="Cys_tRNA_synth"/>
    <property type="match status" value="1"/>
</dbReference>
<dbReference type="CDD" id="cd00672">
    <property type="entry name" value="CysRS_core"/>
    <property type="match status" value="1"/>
</dbReference>
<dbReference type="STRING" id="92696.A0A4R0RK34"/>
<feature type="signal peptide" evidence="15">
    <location>
        <begin position="1"/>
        <end position="19"/>
    </location>
</feature>
<dbReference type="PANTHER" id="PTHR10890">
    <property type="entry name" value="CYSTEINYL-TRNA SYNTHETASE"/>
    <property type="match status" value="1"/>
</dbReference>
<feature type="compositionally biased region" description="Polar residues" evidence="14">
    <location>
        <begin position="1265"/>
        <end position="1274"/>
    </location>
</feature>
<name>A0A4R0RK34_9APHY</name>
<dbReference type="NCBIfam" id="TIGR00435">
    <property type="entry name" value="cysS"/>
    <property type="match status" value="1"/>
</dbReference>
<keyword evidence="11" id="KW-0648">Protein biosynthesis</keyword>
<evidence type="ECO:0000256" key="11">
    <source>
        <dbReference type="ARBA" id="ARBA00022917"/>
    </source>
</evidence>
<evidence type="ECO:0000256" key="2">
    <source>
        <dbReference type="ARBA" id="ARBA00004496"/>
    </source>
</evidence>
<dbReference type="InterPro" id="IPR021109">
    <property type="entry name" value="Peptidase_aspartic_dom_sf"/>
</dbReference>
<evidence type="ECO:0000256" key="12">
    <source>
        <dbReference type="ARBA" id="ARBA00023146"/>
    </source>
</evidence>
<comment type="cofactor">
    <cofactor evidence="1">
        <name>Zn(2+)</name>
        <dbReference type="ChEBI" id="CHEBI:29105"/>
    </cofactor>
</comment>
<evidence type="ECO:0000313" key="18">
    <source>
        <dbReference type="Proteomes" id="UP000292702"/>
    </source>
</evidence>
<keyword evidence="18" id="KW-1185">Reference proteome</keyword>
<proteinExistence type="inferred from homology"/>
<feature type="region of interest" description="Disordered" evidence="14">
    <location>
        <begin position="432"/>
        <end position="464"/>
    </location>
</feature>
<dbReference type="GO" id="GO:0006423">
    <property type="term" value="P:cysteinyl-tRNA aminoacylation"/>
    <property type="evidence" value="ECO:0007669"/>
    <property type="project" value="InterPro"/>
</dbReference>
<dbReference type="PANTHER" id="PTHR10890:SF3">
    <property type="entry name" value="CYSTEINE--TRNA LIGASE, CYTOPLASMIC"/>
    <property type="match status" value="1"/>
</dbReference>